<sequence length="114" mass="12749">MSRISIALMAPSTDLALVKFLHQRLGMSLRIAREHLGQGPQGVFYSAWLFHNDHVQREQEVRDILAFFGAAQLPLRVLECISDPSQAGPVGLDDEQIDEQLLLNLLEACDGCYE</sequence>
<reference evidence="1 2" key="1">
    <citation type="submission" date="2019-10" db="EMBL/GenBank/DDBJ databases">
        <title>Pseudomonas dajingensis sp. nov., isolated from the profound head ulcers of farmed Murray cod (Maccullochella peelii peelii).</title>
        <authorList>
            <person name="Liu Y."/>
        </authorList>
    </citation>
    <scope>NUCLEOTIDE SEQUENCE [LARGE SCALE GENOMIC DNA]</scope>
    <source>
        <strain evidence="1 2">MC042</strain>
    </source>
</reference>
<accession>A0A7X1PKK2</accession>
<gene>
    <name evidence="1" type="ORF">GDH07_11255</name>
</gene>
<dbReference type="RefSeq" id="WP_152897571.1">
    <property type="nucleotide sequence ID" value="NZ_WHUV01000002.1"/>
</dbReference>
<evidence type="ECO:0000313" key="1">
    <source>
        <dbReference type="EMBL" id="MQA53889.1"/>
    </source>
</evidence>
<name>A0A7X1PKK2_9PSED</name>
<evidence type="ECO:0000313" key="2">
    <source>
        <dbReference type="Proteomes" id="UP000486534"/>
    </source>
</evidence>
<organism evidence="1 2">
    <name type="scientific">Pseudomonas piscis</name>
    <dbReference type="NCBI Taxonomy" id="2614538"/>
    <lineage>
        <taxon>Bacteria</taxon>
        <taxon>Pseudomonadati</taxon>
        <taxon>Pseudomonadota</taxon>
        <taxon>Gammaproteobacteria</taxon>
        <taxon>Pseudomonadales</taxon>
        <taxon>Pseudomonadaceae</taxon>
        <taxon>Pseudomonas</taxon>
    </lineage>
</organism>
<protein>
    <submittedName>
        <fullName evidence="1">Uncharacterized protein</fullName>
    </submittedName>
</protein>
<proteinExistence type="predicted"/>
<dbReference type="EMBL" id="WHUV01000002">
    <property type="protein sequence ID" value="MQA53889.1"/>
    <property type="molecule type" value="Genomic_DNA"/>
</dbReference>
<dbReference type="Proteomes" id="UP000486534">
    <property type="component" value="Unassembled WGS sequence"/>
</dbReference>
<dbReference type="AlphaFoldDB" id="A0A7X1PKK2"/>
<comment type="caution">
    <text evidence="1">The sequence shown here is derived from an EMBL/GenBank/DDBJ whole genome shotgun (WGS) entry which is preliminary data.</text>
</comment>